<organism evidence="3 4">
    <name type="scientific">Izhakiella capsodis</name>
    <dbReference type="NCBI Taxonomy" id="1367852"/>
    <lineage>
        <taxon>Bacteria</taxon>
        <taxon>Pseudomonadati</taxon>
        <taxon>Pseudomonadota</taxon>
        <taxon>Gammaproteobacteria</taxon>
        <taxon>Enterobacterales</taxon>
        <taxon>Erwiniaceae</taxon>
        <taxon>Izhakiella</taxon>
    </lineage>
</organism>
<reference evidence="4" key="1">
    <citation type="submission" date="2016-10" db="EMBL/GenBank/DDBJ databases">
        <authorList>
            <person name="Varghese N."/>
            <person name="Submissions S."/>
        </authorList>
    </citation>
    <scope>NUCLEOTIDE SEQUENCE [LARGE SCALE GENOMIC DNA]</scope>
    <source>
        <strain evidence="4">N6PO6</strain>
    </source>
</reference>
<dbReference type="InterPro" id="IPR042302">
    <property type="entry name" value="E1_FCCH_sf"/>
</dbReference>
<evidence type="ECO:0000313" key="3">
    <source>
        <dbReference type="EMBL" id="SFN72382.1"/>
    </source>
</evidence>
<name>A0A1I5BCE4_9GAMM</name>
<evidence type="ECO:0000313" key="4">
    <source>
        <dbReference type="Proteomes" id="UP000242222"/>
    </source>
</evidence>
<dbReference type="Pfam" id="PF04865">
    <property type="entry name" value="Baseplate_J"/>
    <property type="match status" value="1"/>
</dbReference>
<dbReference type="STRING" id="1367852.SAMN05216516_11610"/>
<protein>
    <submittedName>
        <fullName evidence="3">Baseplate J-like protein</fullName>
    </submittedName>
</protein>
<sequence length="472" mass="49083">MSDLPVEWNSSGPQVQTAAALREKIVSIATQLAPGITTELPGSLIEDIASTSAGALLICDQARVDAINSVSPLTANLFVLNLLAQQYGVQGQKIAGFTAVDVTFTGPAAFIIPEGFQVSDGSNTFALPYAIVINADGESDPVTCIATVSGAFAVPEGTVTRIVTGVPAGITLSCTNKTPGIPGSGAETVAQYRARVWDAGIPTVQGYPGFIRTALANVANINLRLTAVIADGDRWVIMCGGGNTYAMAAAIYQSAGDISRLKGCALEVTGITSASPGVVTTNITHGFSDGQTVTLKGVEGMTGINGTPFKISVLSPHSFSLNSDTSGAGTWAGGGEVTPNLRNQRVTVTDWPDTYLIPFVIPLQQNVKIFFKWRTDGVNYLTAQSVNSVVSAPVIAYINQLYAGKPLNLNTVKDIFLSAISSILNPDLISALDVTVTVNGVITAPQAAMDIITGDPYSYWYIAANGVTVSEG</sequence>
<dbReference type="AlphaFoldDB" id="A0A1I5BCE4"/>
<keyword evidence="4" id="KW-1185">Reference proteome</keyword>
<dbReference type="EMBL" id="FOVC01000016">
    <property type="protein sequence ID" value="SFN72382.1"/>
    <property type="molecule type" value="Genomic_DNA"/>
</dbReference>
<feature type="domain" description="Baseplate protein J-like barrel" evidence="1">
    <location>
        <begin position="102"/>
        <end position="182"/>
    </location>
</feature>
<evidence type="ECO:0000259" key="1">
    <source>
        <dbReference type="Pfam" id="PF04865"/>
    </source>
</evidence>
<accession>A0A1I5BCE4</accession>
<feature type="domain" description="Ubiquitin-activating enzyme E1 FCCH" evidence="2">
    <location>
        <begin position="275"/>
        <end position="338"/>
    </location>
</feature>
<dbReference type="RefSeq" id="WP_092879907.1">
    <property type="nucleotide sequence ID" value="NZ_FOVC01000016.1"/>
</dbReference>
<dbReference type="InterPro" id="IPR032418">
    <property type="entry name" value="E1_FCCH"/>
</dbReference>
<gene>
    <name evidence="3" type="ORF">SAMN05216516_11610</name>
</gene>
<proteinExistence type="predicted"/>
<evidence type="ECO:0000259" key="2">
    <source>
        <dbReference type="Pfam" id="PF16190"/>
    </source>
</evidence>
<dbReference type="OrthoDB" id="7238113at2"/>
<dbReference type="Gene3D" id="2.40.30.180">
    <property type="entry name" value="Ubiquitin-activating enzyme E1, FCCH domain"/>
    <property type="match status" value="1"/>
</dbReference>
<dbReference type="Pfam" id="PF16190">
    <property type="entry name" value="E1_FCCH"/>
    <property type="match status" value="1"/>
</dbReference>
<dbReference type="Proteomes" id="UP000242222">
    <property type="component" value="Unassembled WGS sequence"/>
</dbReference>
<dbReference type="InterPro" id="IPR006949">
    <property type="entry name" value="Barrel_Baseplate_J-like"/>
</dbReference>